<evidence type="ECO:0000256" key="3">
    <source>
        <dbReference type="ARBA" id="ARBA00022475"/>
    </source>
</evidence>
<comment type="similarity">
    <text evidence="8">Belongs to the anion channel-forming bestrophin (TC 1.A.46) family.</text>
</comment>
<feature type="transmembrane region" description="Helical" evidence="9">
    <location>
        <begin position="12"/>
        <end position="34"/>
    </location>
</feature>
<dbReference type="Proteomes" id="UP000829517">
    <property type="component" value="Unassembled WGS sequence"/>
</dbReference>
<evidence type="ECO:0000256" key="8">
    <source>
        <dbReference type="ARBA" id="ARBA00034708"/>
    </source>
</evidence>
<dbReference type="Pfam" id="PF25539">
    <property type="entry name" value="Bestrophin_2"/>
    <property type="match status" value="1"/>
</dbReference>
<keyword evidence="4 9" id="KW-0812">Transmembrane</keyword>
<dbReference type="PANTHER" id="PTHR33281:SF19">
    <property type="entry name" value="VOLTAGE-DEPENDENT ANION CHANNEL-FORMING PROTEIN YNEE"/>
    <property type="match status" value="1"/>
</dbReference>
<evidence type="ECO:0000256" key="2">
    <source>
        <dbReference type="ARBA" id="ARBA00022448"/>
    </source>
</evidence>
<dbReference type="InterPro" id="IPR044669">
    <property type="entry name" value="YneE/VCCN1/2-like"/>
</dbReference>
<name>A0ABS9J6H9_9FLAO</name>
<keyword evidence="11" id="KW-1185">Reference proteome</keyword>
<keyword evidence="7 9" id="KW-0472">Membrane</keyword>
<dbReference type="PANTHER" id="PTHR33281">
    <property type="entry name" value="UPF0187 PROTEIN YNEE"/>
    <property type="match status" value="1"/>
</dbReference>
<feature type="transmembrane region" description="Helical" evidence="9">
    <location>
        <begin position="212"/>
        <end position="229"/>
    </location>
</feature>
<evidence type="ECO:0000256" key="7">
    <source>
        <dbReference type="ARBA" id="ARBA00023136"/>
    </source>
</evidence>
<protein>
    <recommendedName>
        <fullName evidence="12">Bestrophin homolog</fullName>
    </recommendedName>
</protein>
<comment type="caution">
    <text evidence="10">The sequence shown here is derived from an EMBL/GenBank/DDBJ whole genome shotgun (WGS) entry which is preliminary data.</text>
</comment>
<sequence>MLVSKKVNIYSILSGTWRHFLIEIIACLAAYTLYRYVESLHVFDSVVISSKIPTILGTALAFFIGFNNNQAYDRWWEARKIWGALVNDSRSFGRQVFFYMKGDVTTESIKKDKVRMIYRHIAFVYALKESLRGTISREYRNYLCEEEWKAVEKESNIPNAILNLQSQDLEMHYDKGNIDGFKFLELNKMIVGFCDEMGMSERIKNTVFPTTYNFYTRVFIWIFIVSITWSAVDGMGAWSILVGILVGYVFLTTHKIGMALLNPFEAIPSGISLNQITRAIEINLLEMLGESKIPPPEEVVNGEYIM</sequence>
<accession>A0ABS9J6H9</accession>
<evidence type="ECO:0000256" key="9">
    <source>
        <dbReference type="SAM" id="Phobius"/>
    </source>
</evidence>
<evidence type="ECO:0008006" key="12">
    <source>
        <dbReference type="Google" id="ProtNLM"/>
    </source>
</evidence>
<evidence type="ECO:0000313" key="11">
    <source>
        <dbReference type="Proteomes" id="UP000829517"/>
    </source>
</evidence>
<dbReference type="EMBL" id="JAETXX010000011">
    <property type="protein sequence ID" value="MCF8715933.1"/>
    <property type="molecule type" value="Genomic_DNA"/>
</dbReference>
<keyword evidence="3" id="KW-1003">Cell membrane</keyword>
<proteinExistence type="inferred from homology"/>
<dbReference type="RefSeq" id="WP_236959898.1">
    <property type="nucleotide sequence ID" value="NZ_JAETXX010000011.1"/>
</dbReference>
<keyword evidence="5 9" id="KW-1133">Transmembrane helix</keyword>
<evidence type="ECO:0000256" key="1">
    <source>
        <dbReference type="ARBA" id="ARBA00004651"/>
    </source>
</evidence>
<reference evidence="10 11" key="1">
    <citation type="submission" date="2021-01" db="EMBL/GenBank/DDBJ databases">
        <title>Genome sequencing of Joostella atrarenae M1-2 (= KCTC 23194).</title>
        <authorList>
            <person name="Zakaria M.R."/>
            <person name="Lam M.Q."/>
            <person name="Chong C.S."/>
        </authorList>
    </citation>
    <scope>NUCLEOTIDE SEQUENCE [LARGE SCALE GENOMIC DNA]</scope>
    <source>
        <strain evidence="10 11">M1-2</strain>
    </source>
</reference>
<comment type="subcellular location">
    <subcellularLocation>
        <location evidence="1">Cell membrane</location>
        <topology evidence="1">Multi-pass membrane protein</topology>
    </subcellularLocation>
</comment>
<evidence type="ECO:0000256" key="6">
    <source>
        <dbReference type="ARBA" id="ARBA00023065"/>
    </source>
</evidence>
<organism evidence="10 11">
    <name type="scientific">Joostella atrarenae</name>
    <dbReference type="NCBI Taxonomy" id="679257"/>
    <lineage>
        <taxon>Bacteria</taxon>
        <taxon>Pseudomonadati</taxon>
        <taxon>Bacteroidota</taxon>
        <taxon>Flavobacteriia</taxon>
        <taxon>Flavobacteriales</taxon>
        <taxon>Flavobacteriaceae</taxon>
        <taxon>Joostella</taxon>
    </lineage>
</organism>
<gene>
    <name evidence="10" type="ORF">JM658_13940</name>
</gene>
<keyword evidence="2" id="KW-0813">Transport</keyword>
<keyword evidence="6" id="KW-0406">Ion transport</keyword>
<evidence type="ECO:0000313" key="10">
    <source>
        <dbReference type="EMBL" id="MCF8715933.1"/>
    </source>
</evidence>
<evidence type="ECO:0000256" key="4">
    <source>
        <dbReference type="ARBA" id="ARBA00022692"/>
    </source>
</evidence>
<feature type="transmembrane region" description="Helical" evidence="9">
    <location>
        <begin position="46"/>
        <end position="66"/>
    </location>
</feature>
<evidence type="ECO:0000256" key="5">
    <source>
        <dbReference type="ARBA" id="ARBA00022989"/>
    </source>
</evidence>
<feature type="transmembrane region" description="Helical" evidence="9">
    <location>
        <begin position="235"/>
        <end position="251"/>
    </location>
</feature>